<evidence type="ECO:0000313" key="2">
    <source>
        <dbReference type="EMBL" id="KIO45715.1"/>
    </source>
</evidence>
<dbReference type="AlphaFoldDB" id="A0A0C3R6Q5"/>
<keyword evidence="1" id="KW-0472">Membrane</keyword>
<reference evidence="2 3" key="1">
    <citation type="submission" date="2014-07" db="EMBL/GenBank/DDBJ databases">
        <title>Porphyromonadaceae bacterium OUH 308042 = ATCC BAA-2681 = DSM 28342 draft genome.</title>
        <authorList>
            <person name="Sydenham T.V."/>
            <person name="Hasman H."/>
            <person name="Justensen U.S."/>
        </authorList>
    </citation>
    <scope>NUCLEOTIDE SEQUENCE [LARGE SCALE GENOMIC DNA]</scope>
    <source>
        <strain evidence="2 3">OUH 308042</strain>
    </source>
</reference>
<name>A0A0C3R6Q5_9PORP</name>
<evidence type="ECO:0000313" key="3">
    <source>
        <dbReference type="Proteomes" id="UP000031980"/>
    </source>
</evidence>
<keyword evidence="1" id="KW-0812">Transmembrane</keyword>
<comment type="caution">
    <text evidence="2">The sequence shown here is derived from an EMBL/GenBank/DDBJ whole genome shotgun (WGS) entry which is preliminary data.</text>
</comment>
<evidence type="ECO:0000256" key="1">
    <source>
        <dbReference type="SAM" id="Phobius"/>
    </source>
</evidence>
<dbReference type="EMBL" id="JPIU01000037">
    <property type="protein sequence ID" value="KIO45715.1"/>
    <property type="molecule type" value="Genomic_DNA"/>
</dbReference>
<keyword evidence="1" id="KW-1133">Transmembrane helix</keyword>
<gene>
    <name evidence="2" type="ORF">BA92_04455</name>
</gene>
<protein>
    <submittedName>
        <fullName evidence="2">Uncharacterized protein</fullName>
    </submittedName>
</protein>
<organism evidence="2 3">
    <name type="scientific">Sanguibacteroides justesenii</name>
    <dbReference type="NCBI Taxonomy" id="1547597"/>
    <lineage>
        <taxon>Bacteria</taxon>
        <taxon>Pseudomonadati</taxon>
        <taxon>Bacteroidota</taxon>
        <taxon>Bacteroidia</taxon>
        <taxon>Bacteroidales</taxon>
        <taxon>Porphyromonadaceae</taxon>
        <taxon>Sanguibacteroides</taxon>
    </lineage>
</organism>
<feature type="transmembrane region" description="Helical" evidence="1">
    <location>
        <begin position="7"/>
        <end position="30"/>
    </location>
</feature>
<accession>A0A0C3R6Q5</accession>
<dbReference type="Proteomes" id="UP000031980">
    <property type="component" value="Unassembled WGS sequence"/>
</dbReference>
<feature type="transmembrane region" description="Helical" evidence="1">
    <location>
        <begin position="42"/>
        <end position="62"/>
    </location>
</feature>
<keyword evidence="3" id="KW-1185">Reference proteome</keyword>
<dbReference type="PROSITE" id="PS51257">
    <property type="entry name" value="PROKAR_LIPOPROTEIN"/>
    <property type="match status" value="1"/>
</dbReference>
<sequence length="72" mass="8862">METDRLFLFRLFFFFTVWYLIRAVNLFQWFSACLGMNEKFVLIAYIVRMLVYAGKIEHVFFFENFLTLLTRL</sequence>
<proteinExistence type="predicted"/>